<evidence type="ECO:0000313" key="2">
    <source>
        <dbReference type="EMBL" id="KJL45184.1"/>
    </source>
</evidence>
<dbReference type="SUPFAM" id="SSF54427">
    <property type="entry name" value="NTF2-like"/>
    <property type="match status" value="1"/>
</dbReference>
<dbReference type="OrthoDB" id="8526151at2"/>
<dbReference type="InterPro" id="IPR032710">
    <property type="entry name" value="NTF2-like_dom_sf"/>
</dbReference>
<keyword evidence="3" id="KW-1185">Reference proteome</keyword>
<dbReference type="PATRIC" id="fig|69370.6.peg.389"/>
<dbReference type="Pfam" id="PF12680">
    <property type="entry name" value="SnoaL_2"/>
    <property type="match status" value="1"/>
</dbReference>
<accession>A0A0M2HK13</accession>
<comment type="caution">
    <text evidence="2">The sequence shown here is derived from an EMBL/GenBank/DDBJ whole genome shotgun (WGS) entry which is preliminary data.</text>
</comment>
<protein>
    <submittedName>
        <fullName evidence="2">SnoaL-like domain protein</fullName>
    </submittedName>
</protein>
<sequence length="131" mass="15042">MTDRNTTEAAARRWVAAYENAWKTNEPDDIRALFTDDAAYFTQPWGEPWAGADAIVAGWLDARDEPGTYEFEWEIAGVDGHRVFVDARTDYAASGEEQPDGRTYRNLWVIDLDEDGRARAFTEWYMKQPRG</sequence>
<dbReference type="Gene3D" id="3.10.450.50">
    <property type="match status" value="1"/>
</dbReference>
<organism evidence="2 3">
    <name type="scientific">Microbacterium trichothecenolyticum</name>
    <name type="common">Aureobacterium trichothecenolyticum</name>
    <dbReference type="NCBI Taxonomy" id="69370"/>
    <lineage>
        <taxon>Bacteria</taxon>
        <taxon>Bacillati</taxon>
        <taxon>Actinomycetota</taxon>
        <taxon>Actinomycetes</taxon>
        <taxon>Micrococcales</taxon>
        <taxon>Microbacteriaceae</taxon>
        <taxon>Microbacterium</taxon>
    </lineage>
</organism>
<dbReference type="AlphaFoldDB" id="A0A0M2HK13"/>
<dbReference type="Proteomes" id="UP000034098">
    <property type="component" value="Unassembled WGS sequence"/>
</dbReference>
<dbReference type="InterPro" id="IPR037401">
    <property type="entry name" value="SnoaL-like"/>
</dbReference>
<name>A0A0M2HK13_MICTR</name>
<dbReference type="EMBL" id="JYJA01000020">
    <property type="protein sequence ID" value="KJL45184.1"/>
    <property type="molecule type" value="Genomic_DNA"/>
</dbReference>
<dbReference type="RefSeq" id="WP_045296510.1">
    <property type="nucleotide sequence ID" value="NZ_JYJA01000020.1"/>
</dbReference>
<evidence type="ECO:0000259" key="1">
    <source>
        <dbReference type="Pfam" id="PF12680"/>
    </source>
</evidence>
<proteinExistence type="predicted"/>
<reference evidence="2 3" key="1">
    <citation type="submission" date="2015-02" db="EMBL/GenBank/DDBJ databases">
        <title>Draft genome sequences of ten Microbacterium spp. with emphasis on heavy metal contaminated environments.</title>
        <authorList>
            <person name="Corretto E."/>
        </authorList>
    </citation>
    <scope>NUCLEOTIDE SEQUENCE [LARGE SCALE GENOMIC DNA]</scope>
    <source>
        <strain evidence="2 3">DSM 8608</strain>
    </source>
</reference>
<gene>
    <name evidence="2" type="ORF">RS82_00371</name>
</gene>
<feature type="domain" description="SnoaL-like" evidence="1">
    <location>
        <begin position="16"/>
        <end position="117"/>
    </location>
</feature>
<evidence type="ECO:0000313" key="3">
    <source>
        <dbReference type="Proteomes" id="UP000034098"/>
    </source>
</evidence>